<comment type="caution">
    <text evidence="1">The sequence shown here is derived from an EMBL/GenBank/DDBJ whole genome shotgun (WGS) entry which is preliminary data.</text>
</comment>
<evidence type="ECO:0000313" key="2">
    <source>
        <dbReference type="Proteomes" id="UP000466586"/>
    </source>
</evidence>
<name>A0A7K1Y6U4_9SPHI</name>
<dbReference type="Proteomes" id="UP000466586">
    <property type="component" value="Unassembled WGS sequence"/>
</dbReference>
<dbReference type="RefSeq" id="WP_160843473.1">
    <property type="nucleotide sequence ID" value="NZ_WVHT01000002.1"/>
</dbReference>
<reference evidence="1 2" key="1">
    <citation type="submission" date="2019-11" db="EMBL/GenBank/DDBJ databases">
        <title>Pedobacter sp. HMF7647 Genome sequencing and assembly.</title>
        <authorList>
            <person name="Kang H."/>
            <person name="Kim H."/>
            <person name="Joh K."/>
        </authorList>
    </citation>
    <scope>NUCLEOTIDE SEQUENCE [LARGE SCALE GENOMIC DNA]</scope>
    <source>
        <strain evidence="1 2">HMF7647</strain>
    </source>
</reference>
<accession>A0A7K1Y6U4</accession>
<organism evidence="1 2">
    <name type="scientific">Hufsiella arboris</name>
    <dbReference type="NCBI Taxonomy" id="2695275"/>
    <lineage>
        <taxon>Bacteria</taxon>
        <taxon>Pseudomonadati</taxon>
        <taxon>Bacteroidota</taxon>
        <taxon>Sphingobacteriia</taxon>
        <taxon>Sphingobacteriales</taxon>
        <taxon>Sphingobacteriaceae</taxon>
        <taxon>Hufsiella</taxon>
    </lineage>
</organism>
<proteinExistence type="predicted"/>
<evidence type="ECO:0000313" key="1">
    <source>
        <dbReference type="EMBL" id="MXV50294.1"/>
    </source>
</evidence>
<gene>
    <name evidence="1" type="ORF">GS399_04865</name>
</gene>
<dbReference type="EMBL" id="WVHT01000002">
    <property type="protein sequence ID" value="MXV50294.1"/>
    <property type="molecule type" value="Genomic_DNA"/>
</dbReference>
<dbReference type="AlphaFoldDB" id="A0A7K1Y6U4"/>
<keyword evidence="2" id="KW-1185">Reference proteome</keyword>
<protein>
    <submittedName>
        <fullName evidence="1">Uncharacterized protein</fullName>
    </submittedName>
</protein>
<sequence>MTQPLRIHHQDKDYFYQLISPRKLTRETTEIELLLDNSSLKLLKNEAGWTVSGSLEQSREEVVALIVRSLASRYGI</sequence>